<dbReference type="InterPro" id="IPR047215">
    <property type="entry name" value="Galactose_mutarotase-like"/>
</dbReference>
<evidence type="ECO:0000256" key="2">
    <source>
        <dbReference type="ARBA" id="ARBA00005028"/>
    </source>
</evidence>
<dbReference type="CDD" id="cd09019">
    <property type="entry name" value="galactose_mutarotase_like"/>
    <property type="match status" value="1"/>
</dbReference>
<dbReference type="GO" id="GO:0033499">
    <property type="term" value="P:galactose catabolic process via UDP-galactose, Leloir pathway"/>
    <property type="evidence" value="ECO:0007669"/>
    <property type="project" value="TreeGrafter"/>
</dbReference>
<keyword evidence="13" id="KW-1185">Reference proteome</keyword>
<dbReference type="NCBIfam" id="NF008277">
    <property type="entry name" value="PRK11055.1"/>
    <property type="match status" value="1"/>
</dbReference>
<evidence type="ECO:0000313" key="13">
    <source>
        <dbReference type="Proteomes" id="UP000199662"/>
    </source>
</evidence>
<dbReference type="STRING" id="84035.SAMN05660742_12934"/>
<evidence type="ECO:0000256" key="10">
    <source>
        <dbReference type="PIRSR" id="PIRSR005096-2"/>
    </source>
</evidence>
<dbReference type="AlphaFoldDB" id="A0A1H7D5S8"/>
<dbReference type="UniPathway" id="UPA00242"/>
<evidence type="ECO:0000256" key="6">
    <source>
        <dbReference type="ARBA" id="ARBA00023235"/>
    </source>
</evidence>
<feature type="binding site" evidence="11">
    <location>
        <begin position="176"/>
        <end position="178"/>
    </location>
    <ligand>
        <name>beta-D-galactose</name>
        <dbReference type="ChEBI" id="CHEBI:27667"/>
    </ligand>
</feature>
<keyword evidence="7 8" id="KW-0119">Carbohydrate metabolism</keyword>
<accession>A0A1H7D5S8</accession>
<feature type="binding site" evidence="11">
    <location>
        <begin position="80"/>
        <end position="81"/>
    </location>
    <ligand>
        <name>beta-D-galactose</name>
        <dbReference type="ChEBI" id="CHEBI:27667"/>
    </ligand>
</feature>
<organism evidence="12 13">
    <name type="scientific">Propionispira arboris</name>
    <dbReference type="NCBI Taxonomy" id="84035"/>
    <lineage>
        <taxon>Bacteria</taxon>
        <taxon>Bacillati</taxon>
        <taxon>Bacillota</taxon>
        <taxon>Negativicutes</taxon>
        <taxon>Selenomonadales</taxon>
        <taxon>Selenomonadaceae</taxon>
        <taxon>Propionispira</taxon>
    </lineage>
</organism>
<dbReference type="PANTHER" id="PTHR10091">
    <property type="entry name" value="ALDOSE-1-EPIMERASE"/>
    <property type="match status" value="1"/>
</dbReference>
<feature type="active site" description="Proton donor" evidence="9">
    <location>
        <position position="176"/>
    </location>
</feature>
<comment type="pathway">
    <text evidence="2 8">Carbohydrate metabolism; hexose metabolism.</text>
</comment>
<dbReference type="SUPFAM" id="SSF74650">
    <property type="entry name" value="Galactose mutarotase-like"/>
    <property type="match status" value="1"/>
</dbReference>
<dbReference type="InterPro" id="IPR015443">
    <property type="entry name" value="Aldose_1-epimerase"/>
</dbReference>
<gene>
    <name evidence="12" type="ORF">SAMN05660742_12934</name>
</gene>
<protein>
    <recommendedName>
        <fullName evidence="5 8">Aldose 1-epimerase</fullName>
        <ecNumber evidence="4 8">5.1.3.3</ecNumber>
    </recommendedName>
</protein>
<evidence type="ECO:0000256" key="9">
    <source>
        <dbReference type="PIRSR" id="PIRSR005096-1"/>
    </source>
</evidence>
<dbReference type="InterPro" id="IPR008183">
    <property type="entry name" value="Aldose_1/G6P_1-epimerase"/>
</dbReference>
<dbReference type="Proteomes" id="UP000199662">
    <property type="component" value="Unassembled WGS sequence"/>
</dbReference>
<dbReference type="GO" id="GO:0030246">
    <property type="term" value="F:carbohydrate binding"/>
    <property type="evidence" value="ECO:0007669"/>
    <property type="project" value="InterPro"/>
</dbReference>
<comment type="catalytic activity">
    <reaction evidence="1 8">
        <text>alpha-D-glucose = beta-D-glucose</text>
        <dbReference type="Rhea" id="RHEA:10264"/>
        <dbReference type="ChEBI" id="CHEBI:15903"/>
        <dbReference type="ChEBI" id="CHEBI:17925"/>
        <dbReference type="EC" id="5.1.3.3"/>
    </reaction>
</comment>
<evidence type="ECO:0000256" key="11">
    <source>
        <dbReference type="PIRSR" id="PIRSR005096-3"/>
    </source>
</evidence>
<evidence type="ECO:0000256" key="8">
    <source>
        <dbReference type="PIRNR" id="PIRNR005096"/>
    </source>
</evidence>
<evidence type="ECO:0000256" key="7">
    <source>
        <dbReference type="ARBA" id="ARBA00023277"/>
    </source>
</evidence>
<dbReference type="GO" id="GO:0006006">
    <property type="term" value="P:glucose metabolic process"/>
    <property type="evidence" value="ECO:0007669"/>
    <property type="project" value="TreeGrafter"/>
</dbReference>
<dbReference type="InterPro" id="IPR018052">
    <property type="entry name" value="Ald1_epimerase_CS"/>
</dbReference>
<dbReference type="PROSITE" id="PS00545">
    <property type="entry name" value="ALDOSE_1_EPIMERASE"/>
    <property type="match status" value="1"/>
</dbReference>
<dbReference type="Gene3D" id="2.70.98.10">
    <property type="match status" value="1"/>
</dbReference>
<sequence>MQISRSSFGRTKDGQEVTCFHLENSKGAYVNILDYGATIQSIVVPDHTGKLVDVCLGYDSAAEYEDNGGHLGGSIGRYGNRIGKAEFILNGKTYKLAKNNNQNHLHGGPTGFDRRIWQYEIVTDGVVFKRVSPDGEEHYPGTLTVAVKYSFDDDNLLTLDYQADTDQDTVVNLTNHTYFNLNGADSGTMLNQFLQLHSDKITEMDHESITTGKYLPVENTPFDFRQPKKIGAEIDDDTNEQIRFGKGYDHNFVLTESKGLNEFSVAYATESGIQMTSQTTMPGVQFYSGNFLNGMLGKNDMAYQRRSGFCLETQYFPNSLALPQFPSPVLKKGQHYHHVTTYGFSIR</sequence>
<dbReference type="InterPro" id="IPR014718">
    <property type="entry name" value="GH-type_carb-bd"/>
</dbReference>
<evidence type="ECO:0000256" key="5">
    <source>
        <dbReference type="ARBA" id="ARBA00014165"/>
    </source>
</evidence>
<name>A0A1H7D5S8_9FIRM</name>
<dbReference type="Pfam" id="PF01263">
    <property type="entry name" value="Aldose_epim"/>
    <property type="match status" value="1"/>
</dbReference>
<feature type="binding site" evidence="10">
    <location>
        <position position="249"/>
    </location>
    <ligand>
        <name>beta-D-galactose</name>
        <dbReference type="ChEBI" id="CHEBI:27667"/>
    </ligand>
</feature>
<reference evidence="12 13" key="1">
    <citation type="submission" date="2016-10" db="EMBL/GenBank/DDBJ databases">
        <authorList>
            <person name="de Groot N.N."/>
        </authorList>
    </citation>
    <scope>NUCLEOTIDE SEQUENCE [LARGE SCALE GENOMIC DNA]</scope>
    <source>
        <strain evidence="12 13">DSM 2179</strain>
    </source>
</reference>
<dbReference type="EMBL" id="FNZK01000029">
    <property type="protein sequence ID" value="SEJ96157.1"/>
    <property type="molecule type" value="Genomic_DNA"/>
</dbReference>
<evidence type="ECO:0000256" key="3">
    <source>
        <dbReference type="ARBA" id="ARBA00006206"/>
    </source>
</evidence>
<proteinExistence type="inferred from homology"/>
<dbReference type="RefSeq" id="WP_091835799.1">
    <property type="nucleotide sequence ID" value="NZ_FNZK01000029.1"/>
</dbReference>
<dbReference type="InterPro" id="IPR011013">
    <property type="entry name" value="Gal_mutarotase_sf_dom"/>
</dbReference>
<dbReference type="PANTHER" id="PTHR10091:SF0">
    <property type="entry name" value="GALACTOSE MUTAROTASE"/>
    <property type="match status" value="1"/>
</dbReference>
<feature type="active site" description="Proton acceptor" evidence="9">
    <location>
        <position position="312"/>
    </location>
</feature>
<dbReference type="GO" id="GO:0004034">
    <property type="term" value="F:aldose 1-epimerase activity"/>
    <property type="evidence" value="ECO:0007669"/>
    <property type="project" value="UniProtKB-EC"/>
</dbReference>
<keyword evidence="6 8" id="KW-0413">Isomerase</keyword>
<evidence type="ECO:0000313" key="12">
    <source>
        <dbReference type="EMBL" id="SEJ96157.1"/>
    </source>
</evidence>
<evidence type="ECO:0000256" key="4">
    <source>
        <dbReference type="ARBA" id="ARBA00013185"/>
    </source>
</evidence>
<evidence type="ECO:0000256" key="1">
    <source>
        <dbReference type="ARBA" id="ARBA00001614"/>
    </source>
</evidence>
<dbReference type="EC" id="5.1.3.3" evidence="4 8"/>
<comment type="similarity">
    <text evidence="3 8">Belongs to the aldose epimerase family.</text>
</comment>
<dbReference type="PIRSF" id="PIRSF005096">
    <property type="entry name" value="GALM"/>
    <property type="match status" value="1"/>
</dbReference>